<keyword evidence="4" id="KW-1185">Reference proteome</keyword>
<keyword evidence="1" id="KW-0732">Signal</keyword>
<protein>
    <submittedName>
        <fullName evidence="3">Alpha/beta fold hydrolase</fullName>
    </submittedName>
</protein>
<dbReference type="GO" id="GO:0016787">
    <property type="term" value="F:hydrolase activity"/>
    <property type="evidence" value="ECO:0007669"/>
    <property type="project" value="UniProtKB-KW"/>
</dbReference>
<dbReference type="EMBL" id="QQNA01000005">
    <property type="protein sequence ID" value="RDG39911.1"/>
    <property type="molecule type" value="Genomic_DNA"/>
</dbReference>
<evidence type="ECO:0000259" key="2">
    <source>
        <dbReference type="Pfam" id="PF00561"/>
    </source>
</evidence>
<keyword evidence="3" id="KW-0378">Hydrolase</keyword>
<feature type="signal peptide" evidence="1">
    <location>
        <begin position="1"/>
        <end position="24"/>
    </location>
</feature>
<sequence length="310" mass="32316">MMHTVKATAMAVLCCAVVGTGLVACEDSPSPAEKAVDKSIDDAVDEALDDALGNTFTGTKKIKVGDRSVNVSCSGKTAEKDQPLVLLLAGVGDGLGKIAGLQKTLSEQARVCSYDRLGEGASDKPKGLQHQADSAKILTAVLDDVAGDRPAVLAGHSLGGQIAARYAPEHQDRVKGLVLMDATIPALNAGVSKAIPKSATGQGAQLLAGTIAANSGENQEKFVIEDAKVSSAGDIPVEIIKHESQYAEVPEYGPALEEMWSKGQEQWLALSSNSKLSTAAKSGHYIYVDRPDLAIKAVRKVTAQATDDLR</sequence>
<dbReference type="Gene3D" id="3.40.50.1820">
    <property type="entry name" value="alpha/beta hydrolase"/>
    <property type="match status" value="1"/>
</dbReference>
<comment type="caution">
    <text evidence="3">The sequence shown here is derived from an EMBL/GenBank/DDBJ whole genome shotgun (WGS) entry which is preliminary data.</text>
</comment>
<dbReference type="PANTHER" id="PTHR43798:SF33">
    <property type="entry name" value="HYDROLASE, PUTATIVE (AFU_ORTHOLOGUE AFUA_2G14860)-RELATED"/>
    <property type="match status" value="1"/>
</dbReference>
<feature type="domain" description="AB hydrolase-1" evidence="2">
    <location>
        <begin position="83"/>
        <end position="187"/>
    </location>
</feature>
<dbReference type="PROSITE" id="PS51257">
    <property type="entry name" value="PROKAR_LIPOPROTEIN"/>
    <property type="match status" value="1"/>
</dbReference>
<dbReference type="AlphaFoldDB" id="A0A370BE30"/>
<dbReference type="Proteomes" id="UP000253741">
    <property type="component" value="Unassembled WGS sequence"/>
</dbReference>
<dbReference type="GO" id="GO:0016020">
    <property type="term" value="C:membrane"/>
    <property type="evidence" value="ECO:0007669"/>
    <property type="project" value="TreeGrafter"/>
</dbReference>
<dbReference type="RefSeq" id="WP_114621728.1">
    <property type="nucleotide sequence ID" value="NZ_QQNA01000005.1"/>
</dbReference>
<proteinExistence type="predicted"/>
<accession>A0A370BE30</accession>
<dbReference type="PRINTS" id="PR00111">
    <property type="entry name" value="ABHYDROLASE"/>
</dbReference>
<dbReference type="SUPFAM" id="SSF53474">
    <property type="entry name" value="alpha/beta-Hydrolases"/>
    <property type="match status" value="1"/>
</dbReference>
<organism evidence="3 4">
    <name type="scientific">Streptomyces corynorhini</name>
    <dbReference type="NCBI Taxonomy" id="2282652"/>
    <lineage>
        <taxon>Bacteria</taxon>
        <taxon>Bacillati</taxon>
        <taxon>Actinomycetota</taxon>
        <taxon>Actinomycetes</taxon>
        <taxon>Kitasatosporales</taxon>
        <taxon>Streptomycetaceae</taxon>
        <taxon>Streptomyces</taxon>
    </lineage>
</organism>
<reference evidence="3 4" key="1">
    <citation type="submission" date="2018-07" db="EMBL/GenBank/DDBJ databases">
        <title>Streptomyces species from bats.</title>
        <authorList>
            <person name="Dunlap C."/>
        </authorList>
    </citation>
    <scope>NUCLEOTIDE SEQUENCE [LARGE SCALE GENOMIC DNA]</scope>
    <source>
        <strain evidence="3 4">AC230</strain>
    </source>
</reference>
<evidence type="ECO:0000313" key="3">
    <source>
        <dbReference type="EMBL" id="RDG39911.1"/>
    </source>
</evidence>
<dbReference type="InterPro" id="IPR000073">
    <property type="entry name" value="AB_hydrolase_1"/>
</dbReference>
<name>A0A370BE30_9ACTN</name>
<dbReference type="InterPro" id="IPR029058">
    <property type="entry name" value="AB_hydrolase_fold"/>
</dbReference>
<dbReference type="Pfam" id="PF00561">
    <property type="entry name" value="Abhydrolase_1"/>
    <property type="match status" value="1"/>
</dbReference>
<evidence type="ECO:0000313" key="4">
    <source>
        <dbReference type="Proteomes" id="UP000253741"/>
    </source>
</evidence>
<dbReference type="OrthoDB" id="7185741at2"/>
<gene>
    <name evidence="3" type="ORF">DVH02_00900</name>
</gene>
<evidence type="ECO:0000256" key="1">
    <source>
        <dbReference type="SAM" id="SignalP"/>
    </source>
</evidence>
<dbReference type="PANTHER" id="PTHR43798">
    <property type="entry name" value="MONOACYLGLYCEROL LIPASE"/>
    <property type="match status" value="1"/>
</dbReference>
<feature type="chain" id="PRO_5038991088" evidence="1">
    <location>
        <begin position="25"/>
        <end position="310"/>
    </location>
</feature>
<dbReference type="InterPro" id="IPR050266">
    <property type="entry name" value="AB_hydrolase_sf"/>
</dbReference>